<dbReference type="Proteomes" id="UP001139125">
    <property type="component" value="Unassembled WGS sequence"/>
</dbReference>
<gene>
    <name evidence="2" type="ORF">NM125_08255</name>
</gene>
<dbReference type="EMBL" id="JANDBC010000001">
    <property type="protein sequence ID" value="MCP9291571.1"/>
    <property type="molecule type" value="Genomic_DNA"/>
</dbReference>
<dbReference type="PANTHER" id="PTHR34322">
    <property type="entry name" value="TRANSPOSASE, Y1_TNP DOMAIN-CONTAINING"/>
    <property type="match status" value="1"/>
</dbReference>
<dbReference type="AlphaFoldDB" id="A0A9X2L3C1"/>
<reference evidence="2" key="1">
    <citation type="submission" date="2022-06" db="EMBL/GenBank/DDBJ databases">
        <title>Gracilimonas sp. CAU 1638 isolated from sea sediment.</title>
        <authorList>
            <person name="Kim W."/>
        </authorList>
    </citation>
    <scope>NUCLEOTIDE SEQUENCE</scope>
    <source>
        <strain evidence="2">CAU 1638</strain>
    </source>
</reference>
<proteinExistence type="predicted"/>
<dbReference type="RefSeq" id="WP_255134435.1">
    <property type="nucleotide sequence ID" value="NZ_JANDBC010000001.1"/>
</dbReference>
<name>A0A9X2L3C1_9BACT</name>
<feature type="domain" description="Transposase IS200-like" evidence="1">
    <location>
        <begin position="9"/>
        <end position="149"/>
    </location>
</feature>
<dbReference type="SUPFAM" id="SSF143422">
    <property type="entry name" value="Transposase IS200-like"/>
    <property type="match status" value="1"/>
</dbReference>
<evidence type="ECO:0000313" key="2">
    <source>
        <dbReference type="EMBL" id="MCP9291571.1"/>
    </source>
</evidence>
<dbReference type="GO" id="GO:0004803">
    <property type="term" value="F:transposase activity"/>
    <property type="evidence" value="ECO:0007669"/>
    <property type="project" value="InterPro"/>
</dbReference>
<dbReference type="Gene3D" id="3.30.70.1290">
    <property type="entry name" value="Transposase IS200-like"/>
    <property type="match status" value="1"/>
</dbReference>
<evidence type="ECO:0000259" key="1">
    <source>
        <dbReference type="SMART" id="SM01321"/>
    </source>
</evidence>
<protein>
    <recommendedName>
        <fullName evidence="1">Transposase IS200-like domain-containing protein</fullName>
    </recommendedName>
</protein>
<comment type="caution">
    <text evidence="2">The sequence shown here is derived from an EMBL/GenBank/DDBJ whole genome shotgun (WGS) entry which is preliminary data.</text>
</comment>
<dbReference type="InterPro" id="IPR036515">
    <property type="entry name" value="Transposase_17_sf"/>
</dbReference>
<dbReference type="SMART" id="SM01321">
    <property type="entry name" value="Y1_Tnp"/>
    <property type="match status" value="1"/>
</dbReference>
<evidence type="ECO:0000313" key="3">
    <source>
        <dbReference type="Proteomes" id="UP001139125"/>
    </source>
</evidence>
<dbReference type="PANTHER" id="PTHR34322:SF2">
    <property type="entry name" value="TRANSPOSASE IS200-LIKE DOMAIN-CONTAINING PROTEIN"/>
    <property type="match status" value="1"/>
</dbReference>
<dbReference type="GO" id="GO:0006313">
    <property type="term" value="P:DNA transposition"/>
    <property type="evidence" value="ECO:0007669"/>
    <property type="project" value="InterPro"/>
</dbReference>
<accession>A0A9X2L3C1</accession>
<dbReference type="InterPro" id="IPR002686">
    <property type="entry name" value="Transposase_17"/>
</dbReference>
<keyword evidence="3" id="KW-1185">Reference proteome</keyword>
<dbReference type="GO" id="GO:0003677">
    <property type="term" value="F:DNA binding"/>
    <property type="evidence" value="ECO:0007669"/>
    <property type="project" value="InterPro"/>
</dbReference>
<organism evidence="2 3">
    <name type="scientific">Gracilimonas sediminicola</name>
    <dbReference type="NCBI Taxonomy" id="2952158"/>
    <lineage>
        <taxon>Bacteria</taxon>
        <taxon>Pseudomonadati</taxon>
        <taxon>Balneolota</taxon>
        <taxon>Balneolia</taxon>
        <taxon>Balneolales</taxon>
        <taxon>Balneolaceae</taxon>
        <taxon>Gracilimonas</taxon>
    </lineage>
</organism>
<sequence length="212" mass="25337">MSAKSILLQSGRTYHIWTHANGDDNFFRCKDNYHYFLKKYRLHVHPVVDTFAYCLMPNHFHFMVRVKSEDEILDFVRKKKKKPNFQGFQNLEGLSKAISQQFSNLFNAYTKAYNKKYDRKGSLFMSNFRRKLIESDEYFVRLFVYIHNNPIHHGFTDDLNDWPFSSWHAYISKKRTGIRTEEALEWFGDIDSLKAIHRKCGYLKRGVLLEEG</sequence>